<dbReference type="PANTHER" id="PTHR47505">
    <property type="entry name" value="DNA UTILIZATION PROTEIN YHGH"/>
    <property type="match status" value="1"/>
</dbReference>
<dbReference type="InterPro" id="IPR051910">
    <property type="entry name" value="ComF/GntX_DNA_util-trans"/>
</dbReference>
<accession>A0A369TSR3</accession>
<proteinExistence type="inferred from homology"/>
<dbReference type="RefSeq" id="WP_114509290.1">
    <property type="nucleotide sequence ID" value="NZ_QPMK01000001.1"/>
</dbReference>
<keyword evidence="5" id="KW-1185">Reference proteome</keyword>
<name>A0A369TSR3_9RHOB</name>
<feature type="domain" description="Double zinc ribbon" evidence="3">
    <location>
        <begin position="2"/>
        <end position="50"/>
    </location>
</feature>
<dbReference type="OrthoDB" id="9779910at2"/>
<dbReference type="CDD" id="cd06223">
    <property type="entry name" value="PRTases_typeI"/>
    <property type="match status" value="1"/>
</dbReference>
<dbReference type="SUPFAM" id="SSF53271">
    <property type="entry name" value="PRTase-like"/>
    <property type="match status" value="1"/>
</dbReference>
<dbReference type="AlphaFoldDB" id="A0A369TSR3"/>
<evidence type="ECO:0000313" key="4">
    <source>
        <dbReference type="EMBL" id="RDD68309.1"/>
    </source>
</evidence>
<dbReference type="Pfam" id="PF00156">
    <property type="entry name" value="Pribosyltran"/>
    <property type="match status" value="1"/>
</dbReference>
<dbReference type="Gene3D" id="3.40.50.2020">
    <property type="match status" value="1"/>
</dbReference>
<evidence type="ECO:0000259" key="2">
    <source>
        <dbReference type="Pfam" id="PF00156"/>
    </source>
</evidence>
<comment type="similarity">
    <text evidence="1">Belongs to the ComF/GntX family.</text>
</comment>
<feature type="domain" description="Phosphoribosyltransferase" evidence="2">
    <location>
        <begin position="124"/>
        <end position="222"/>
    </location>
</feature>
<evidence type="ECO:0000256" key="1">
    <source>
        <dbReference type="ARBA" id="ARBA00008007"/>
    </source>
</evidence>
<comment type="caution">
    <text evidence="4">The sequence shown here is derived from an EMBL/GenBank/DDBJ whole genome shotgun (WGS) entry which is preliminary data.</text>
</comment>
<evidence type="ECO:0000313" key="5">
    <source>
        <dbReference type="Proteomes" id="UP000253977"/>
    </source>
</evidence>
<dbReference type="Pfam" id="PF18912">
    <property type="entry name" value="DZR_2"/>
    <property type="match status" value="1"/>
</dbReference>
<gene>
    <name evidence="4" type="ORF">DU478_02235</name>
</gene>
<reference evidence="4 5" key="1">
    <citation type="submission" date="2018-07" db="EMBL/GenBank/DDBJ databases">
        <title>Thalassococcus profundi sp. nov., a marine bacterium isolated from deep seawater of Okinawa Trough.</title>
        <authorList>
            <person name="Yu M."/>
        </authorList>
    </citation>
    <scope>NUCLEOTIDE SEQUENCE [LARGE SCALE GENOMIC DNA]</scope>
    <source>
        <strain evidence="4 5">WRAS1</strain>
    </source>
</reference>
<dbReference type="PANTHER" id="PTHR47505:SF1">
    <property type="entry name" value="DNA UTILIZATION PROTEIN YHGH"/>
    <property type="match status" value="1"/>
</dbReference>
<dbReference type="InterPro" id="IPR029057">
    <property type="entry name" value="PRTase-like"/>
</dbReference>
<protein>
    <submittedName>
        <fullName evidence="4">ComF family protein</fullName>
    </submittedName>
</protein>
<dbReference type="EMBL" id="QPMK01000001">
    <property type="protein sequence ID" value="RDD68309.1"/>
    <property type="molecule type" value="Genomic_DNA"/>
</dbReference>
<organism evidence="4 5">
    <name type="scientific">Thalassococcus profundi</name>
    <dbReference type="NCBI Taxonomy" id="2282382"/>
    <lineage>
        <taxon>Bacteria</taxon>
        <taxon>Pseudomonadati</taxon>
        <taxon>Pseudomonadota</taxon>
        <taxon>Alphaproteobacteria</taxon>
        <taxon>Rhodobacterales</taxon>
        <taxon>Roseobacteraceae</taxon>
        <taxon>Thalassococcus</taxon>
    </lineage>
</organism>
<sequence>MSCGGLVETDFGLCGVCWRDTPFVAGLVCDLCGVPLPGESTEAEHCDDCLTVARPWAQGRAALLYRDTARRLVLALKHGDRHDIAVPAARWMARALRPILPEDPLLVPVPLNFWRLAARRYNQSALLANALAAELDCDWCPDALIRPRRTPSLDGRSRDDRFGVLQGAIEPHPKKAGVLKDRAVVIVDDVMTSGATLGAATEACHASGASRVVTVVLARVAKDT</sequence>
<dbReference type="InterPro" id="IPR044005">
    <property type="entry name" value="DZR_2"/>
</dbReference>
<dbReference type="InterPro" id="IPR000836">
    <property type="entry name" value="PRTase_dom"/>
</dbReference>
<evidence type="ECO:0000259" key="3">
    <source>
        <dbReference type="Pfam" id="PF18912"/>
    </source>
</evidence>
<dbReference type="Proteomes" id="UP000253977">
    <property type="component" value="Unassembled WGS sequence"/>
</dbReference>